<dbReference type="PANTHER" id="PTHR12283:SF6">
    <property type="entry name" value="GLUTAMINYL-PEPTIDE CYCLOTRANSFERASE-RELATED"/>
    <property type="match status" value="1"/>
</dbReference>
<dbReference type="PANTHER" id="PTHR12283">
    <property type="entry name" value="GLUTAMINYL-PEPTIDE CYCLOTRANSFERASE"/>
    <property type="match status" value="1"/>
</dbReference>
<evidence type="ECO:0000313" key="6">
    <source>
        <dbReference type="EMBL" id="MBA0089007.1"/>
    </source>
</evidence>
<accession>A0A7V8NX00</accession>
<keyword evidence="2" id="KW-0012">Acyltransferase</keyword>
<evidence type="ECO:0000256" key="2">
    <source>
        <dbReference type="ARBA" id="ARBA00023315"/>
    </source>
</evidence>
<dbReference type="GO" id="GO:0008270">
    <property type="term" value="F:zinc ion binding"/>
    <property type="evidence" value="ECO:0007669"/>
    <property type="project" value="TreeGrafter"/>
</dbReference>
<dbReference type="InterPro" id="IPR040234">
    <property type="entry name" value="QC/QCL"/>
</dbReference>
<evidence type="ECO:0000313" key="7">
    <source>
        <dbReference type="Proteomes" id="UP000567293"/>
    </source>
</evidence>
<reference evidence="6" key="1">
    <citation type="submission" date="2020-06" db="EMBL/GenBank/DDBJ databases">
        <title>Legume-microbial interactions unlock mineral nutrients during tropical forest succession.</title>
        <authorList>
            <person name="Epihov D.Z."/>
        </authorList>
    </citation>
    <scope>NUCLEOTIDE SEQUENCE [LARGE SCALE GENOMIC DNA]</scope>
    <source>
        <strain evidence="6">Pan2503</strain>
    </source>
</reference>
<dbReference type="InterPro" id="IPR007484">
    <property type="entry name" value="Peptidase_M28"/>
</dbReference>
<dbReference type="Gene3D" id="3.40.630.10">
    <property type="entry name" value="Zn peptidases"/>
    <property type="match status" value="1"/>
</dbReference>
<feature type="chain" id="PRO_5031087155" evidence="4">
    <location>
        <begin position="31"/>
        <end position="332"/>
    </location>
</feature>
<feature type="signal peptide" evidence="4">
    <location>
        <begin position="1"/>
        <end position="30"/>
    </location>
</feature>
<proteinExistence type="predicted"/>
<organism evidence="6 7">
    <name type="scientific">Candidatus Acidiferrum panamense</name>
    <dbReference type="NCBI Taxonomy" id="2741543"/>
    <lineage>
        <taxon>Bacteria</taxon>
        <taxon>Pseudomonadati</taxon>
        <taxon>Acidobacteriota</taxon>
        <taxon>Terriglobia</taxon>
        <taxon>Candidatus Acidiferrales</taxon>
        <taxon>Candidatus Acidiferrum</taxon>
    </lineage>
</organism>
<comment type="caution">
    <text evidence="6">The sequence shown here is derived from an EMBL/GenBank/DDBJ whole genome shotgun (WGS) entry which is preliminary data.</text>
</comment>
<keyword evidence="4" id="KW-0732">Signal</keyword>
<dbReference type="EMBL" id="JACDQQ010002790">
    <property type="protein sequence ID" value="MBA0089007.1"/>
    <property type="molecule type" value="Genomic_DNA"/>
</dbReference>
<protein>
    <submittedName>
        <fullName evidence="6">M28 family peptidase</fullName>
    </submittedName>
</protein>
<evidence type="ECO:0000256" key="4">
    <source>
        <dbReference type="SAM" id="SignalP"/>
    </source>
</evidence>
<sequence>MASFSVHCLRASWIVLLLGFPAAWVAGSQAGGTDSRTEGQPPFMSKAAKVPPQASDDAPSPDKTGGFDGKRAFALVAKQVEFGPRPSGTPALARLQDFLQSELKSYGCPVETDSFTADTPIGRLPMKNILVKIPGEKPGIILLGTHYDTKLEHNFVGADDGGSSTALMLELARLLCPQRGRYAVWIAFFDGEEAMRQWSDTDSRYGSRELAAKLAMSGDIKKIRAFLLADIVGGGTARFPRESSSTPALVNLFWNTADRLGYPSLFPDEAFSAEDDHDSFLKRGVPAVDVIGDFTKNGYWHTAQDDLGKISPRTLAIVGHVFVESLKQLQSQ</sequence>
<keyword evidence="7" id="KW-1185">Reference proteome</keyword>
<feature type="domain" description="Peptidase M28" evidence="5">
    <location>
        <begin position="128"/>
        <end position="323"/>
    </location>
</feature>
<dbReference type="AlphaFoldDB" id="A0A7V8NX00"/>
<evidence type="ECO:0000259" key="5">
    <source>
        <dbReference type="Pfam" id="PF04389"/>
    </source>
</evidence>
<gene>
    <name evidence="6" type="ORF">HRJ53_28795</name>
</gene>
<dbReference type="Pfam" id="PF04389">
    <property type="entry name" value="Peptidase_M28"/>
    <property type="match status" value="1"/>
</dbReference>
<feature type="region of interest" description="Disordered" evidence="3">
    <location>
        <begin position="29"/>
        <end position="64"/>
    </location>
</feature>
<keyword evidence="1" id="KW-0808">Transferase</keyword>
<dbReference type="Proteomes" id="UP000567293">
    <property type="component" value="Unassembled WGS sequence"/>
</dbReference>
<evidence type="ECO:0000256" key="1">
    <source>
        <dbReference type="ARBA" id="ARBA00022679"/>
    </source>
</evidence>
<feature type="compositionally biased region" description="Low complexity" evidence="3">
    <location>
        <begin position="51"/>
        <end position="62"/>
    </location>
</feature>
<dbReference type="GO" id="GO:0016603">
    <property type="term" value="F:glutaminyl-peptide cyclotransferase activity"/>
    <property type="evidence" value="ECO:0007669"/>
    <property type="project" value="TreeGrafter"/>
</dbReference>
<dbReference type="SUPFAM" id="SSF53187">
    <property type="entry name" value="Zn-dependent exopeptidases"/>
    <property type="match status" value="1"/>
</dbReference>
<evidence type="ECO:0000256" key="3">
    <source>
        <dbReference type="SAM" id="MobiDB-lite"/>
    </source>
</evidence>
<name>A0A7V8NX00_9BACT</name>